<protein>
    <recommendedName>
        <fullName evidence="1">R13L1/DRL21-like LRR repeat region domain-containing protein</fullName>
    </recommendedName>
</protein>
<evidence type="ECO:0000259" key="1">
    <source>
        <dbReference type="Pfam" id="PF25019"/>
    </source>
</evidence>
<proteinExistence type="predicted"/>
<organism evidence="2 3">
    <name type="scientific">Dipteronia dyeriana</name>
    <dbReference type="NCBI Taxonomy" id="168575"/>
    <lineage>
        <taxon>Eukaryota</taxon>
        <taxon>Viridiplantae</taxon>
        <taxon>Streptophyta</taxon>
        <taxon>Embryophyta</taxon>
        <taxon>Tracheophyta</taxon>
        <taxon>Spermatophyta</taxon>
        <taxon>Magnoliopsida</taxon>
        <taxon>eudicotyledons</taxon>
        <taxon>Gunneridae</taxon>
        <taxon>Pentapetalae</taxon>
        <taxon>rosids</taxon>
        <taxon>malvids</taxon>
        <taxon>Sapindales</taxon>
        <taxon>Sapindaceae</taxon>
        <taxon>Hippocastanoideae</taxon>
        <taxon>Acereae</taxon>
        <taxon>Dipteronia</taxon>
    </lineage>
</organism>
<dbReference type="InterPro" id="IPR032675">
    <property type="entry name" value="LRR_dom_sf"/>
</dbReference>
<dbReference type="Proteomes" id="UP001280121">
    <property type="component" value="Unassembled WGS sequence"/>
</dbReference>
<dbReference type="PANTHER" id="PTHR47186">
    <property type="entry name" value="LEUCINE-RICH REPEAT-CONTAINING PROTEIN 57"/>
    <property type="match status" value="1"/>
</dbReference>
<dbReference type="SUPFAM" id="SSF52058">
    <property type="entry name" value="L domain-like"/>
    <property type="match status" value="1"/>
</dbReference>
<dbReference type="InterPro" id="IPR056789">
    <property type="entry name" value="LRR_R13L1-DRL21"/>
</dbReference>
<dbReference type="PANTHER" id="PTHR47186:SF30">
    <property type="entry name" value="EF-HAND DOMAIN-CONTAINING PROTEIN"/>
    <property type="match status" value="1"/>
</dbReference>
<name>A0AAD9X8Q3_9ROSI</name>
<dbReference type="EMBL" id="JANJYI010000004">
    <property type="protein sequence ID" value="KAK2654771.1"/>
    <property type="molecule type" value="Genomic_DNA"/>
</dbReference>
<keyword evidence="3" id="KW-1185">Reference proteome</keyword>
<reference evidence="2" key="1">
    <citation type="journal article" date="2023" name="Plant J.">
        <title>Genome sequences and population genomics provide insights into the demographic history, inbreeding, and mutation load of two 'living fossil' tree species of Dipteronia.</title>
        <authorList>
            <person name="Feng Y."/>
            <person name="Comes H.P."/>
            <person name="Chen J."/>
            <person name="Zhu S."/>
            <person name="Lu R."/>
            <person name="Zhang X."/>
            <person name="Li P."/>
            <person name="Qiu J."/>
            <person name="Olsen K.M."/>
            <person name="Qiu Y."/>
        </authorList>
    </citation>
    <scope>NUCLEOTIDE SEQUENCE</scope>
    <source>
        <strain evidence="2">KIB01</strain>
    </source>
</reference>
<gene>
    <name evidence="2" type="ORF">Ddye_014627</name>
</gene>
<dbReference type="Pfam" id="PF25019">
    <property type="entry name" value="LRR_R13L1-DRL21"/>
    <property type="match status" value="1"/>
</dbReference>
<sequence length="302" mass="34515">MGKLINLRHLINKNTNSLRYIPKGIEKLTHLQTFSEFHVSGSDYCSKACSLEFLNQFGHLERYLGIQGLGNVTNVSEAQRIQLKNMKNIFKLELGFGGSDSVNNEAIIEALQPPPNLQGLKISWYAGSTVLPNWIMSLTNLRSIDLFEWINCEQLPPLGKVSSLESIVIRRMKSVKRVGIEILGLESDGITLSSSSLSVSAFPKLKSLYFNDMEEWKEWDFEIEDDNITIMPSLRLLEIDDCPKLKVLPKQIFRMAPLENLRIDRCPILSDLYRERTGENWSDISHIPNIEIDGNYVQRDDR</sequence>
<feature type="domain" description="R13L1/DRL21-like LRR repeat region" evidence="1">
    <location>
        <begin position="52"/>
        <end position="172"/>
    </location>
</feature>
<accession>A0AAD9X8Q3</accession>
<evidence type="ECO:0000313" key="3">
    <source>
        <dbReference type="Proteomes" id="UP001280121"/>
    </source>
</evidence>
<evidence type="ECO:0000313" key="2">
    <source>
        <dbReference type="EMBL" id="KAK2654771.1"/>
    </source>
</evidence>
<dbReference type="AlphaFoldDB" id="A0AAD9X8Q3"/>
<dbReference type="Gene3D" id="3.80.10.10">
    <property type="entry name" value="Ribonuclease Inhibitor"/>
    <property type="match status" value="1"/>
</dbReference>
<comment type="caution">
    <text evidence="2">The sequence shown here is derived from an EMBL/GenBank/DDBJ whole genome shotgun (WGS) entry which is preliminary data.</text>
</comment>